<sequence>MTGPPTPPPSSATEIQDAARTTMIPPQAAAAAPDPVAPVAQPAPEPVQAPADVVATNKTSYELLFPSIVTLARNGDLRDLIGLAEHGDLTGGDDADHTRLFLVVPLVLAYMIRDELTPARYALIRLPNALSSLPITQSLFGLLASVSERKFSQIYTRAEALRNIVSEPGFPNPELGQVLAGMIDAFVGKYPTLIVNSTVAEPSCVESFRKKTFALLARAYTSLSLPLAQTYLGYTAEQVVNVAVLAGWDFHETTYTLTPPKQATSSARLAVDSVPSSLMALNLVVESVANLEA</sequence>
<dbReference type="Proteomes" id="UP000292957">
    <property type="component" value="Unassembled WGS sequence"/>
</dbReference>
<organism evidence="2">
    <name type="scientific">Dichomitus squalens</name>
    <dbReference type="NCBI Taxonomy" id="114155"/>
    <lineage>
        <taxon>Eukaryota</taxon>
        <taxon>Fungi</taxon>
        <taxon>Dikarya</taxon>
        <taxon>Basidiomycota</taxon>
        <taxon>Agaricomycotina</taxon>
        <taxon>Agaricomycetes</taxon>
        <taxon>Polyporales</taxon>
        <taxon>Polyporaceae</taxon>
        <taxon>Dichomitus</taxon>
    </lineage>
</organism>
<feature type="compositionally biased region" description="Low complexity" evidence="1">
    <location>
        <begin position="25"/>
        <end position="40"/>
    </location>
</feature>
<name>A0A4Q9NN40_9APHY</name>
<accession>A0A4Q9NN40</accession>
<dbReference type="Pfam" id="PF10075">
    <property type="entry name" value="CSN8_PSD8_EIF3K"/>
    <property type="match status" value="1"/>
</dbReference>
<dbReference type="AlphaFoldDB" id="A0A4Q9NN40"/>
<feature type="compositionally biased region" description="Pro residues" evidence="1">
    <location>
        <begin position="1"/>
        <end position="10"/>
    </location>
</feature>
<dbReference type="OMA" id="LASEKQW"/>
<dbReference type="OrthoDB" id="5351233at2759"/>
<proteinExistence type="predicted"/>
<protein>
    <submittedName>
        <fullName evidence="2">Uncharacterized protein</fullName>
    </submittedName>
</protein>
<dbReference type="EMBL" id="ML143386">
    <property type="protein sequence ID" value="TBU35659.1"/>
    <property type="molecule type" value="Genomic_DNA"/>
</dbReference>
<dbReference type="InterPro" id="IPR033464">
    <property type="entry name" value="CSN8_PSD8_EIF3K"/>
</dbReference>
<reference evidence="2" key="1">
    <citation type="submission" date="2019-01" db="EMBL/GenBank/DDBJ databases">
        <title>Draft genome sequences of three monokaryotic isolates of the white-rot basidiomycete fungus Dichomitus squalens.</title>
        <authorList>
            <consortium name="DOE Joint Genome Institute"/>
            <person name="Lopez S.C."/>
            <person name="Andreopoulos B."/>
            <person name="Pangilinan J."/>
            <person name="Lipzen A."/>
            <person name="Riley R."/>
            <person name="Ahrendt S."/>
            <person name="Ng V."/>
            <person name="Barry K."/>
            <person name="Daum C."/>
            <person name="Grigoriev I.V."/>
            <person name="Hilden K.S."/>
            <person name="Makela M.R."/>
            <person name="de Vries R.P."/>
        </authorList>
    </citation>
    <scope>NUCLEOTIDE SEQUENCE [LARGE SCALE GENOMIC DNA]</scope>
    <source>
        <strain evidence="2">OM18370.1</strain>
    </source>
</reference>
<feature type="region of interest" description="Disordered" evidence="1">
    <location>
        <begin position="1"/>
        <end position="44"/>
    </location>
</feature>
<gene>
    <name evidence="2" type="ORF">BD311DRAFT_680107</name>
</gene>
<evidence type="ECO:0000313" key="2">
    <source>
        <dbReference type="EMBL" id="TBU35659.1"/>
    </source>
</evidence>
<evidence type="ECO:0000256" key="1">
    <source>
        <dbReference type="SAM" id="MobiDB-lite"/>
    </source>
</evidence>